<dbReference type="Pfam" id="PF02086">
    <property type="entry name" value="MethyltransfD12"/>
    <property type="match status" value="1"/>
</dbReference>
<sequence length="398" mass="46639">MIELDDSKANTEQKKIPHLLKYMGSKREILDFVVNSIEALDAHSTWLCDIFSGTGVVGGTLKNKYSIHSNDIQAYSSILSSTYLLNLKGRISSECLEEIQGKVETFVADFYKRIPNYSFSYSDIETFEDFRNLEIEQQKLIDDHFNIGFHLFTKYYSGTYWSFEQCVLIDSIRAVAEQYIGKAQYYPILSSLIFAMSYASQSTGHYAQYRDPTPDNMQDILTYRKRDIWPYFERKFFELIETVNGRSLDFKVTTLDYVDCLRVIEEDSIVYADPPYQSVHYSRFYHALETLVRYDYPKVDFKGRYRHDRHQSPFCKKTTVYNAFKLLFQGVKDKKSHLVLSYSDTGMINLDTISELAEEFLPFYQSTILKKEHTHSNMGRSEEKSQDVMEYAILFKRV</sequence>
<dbReference type="InterPro" id="IPR029063">
    <property type="entry name" value="SAM-dependent_MTases_sf"/>
</dbReference>
<dbReference type="GO" id="GO:0032259">
    <property type="term" value="P:methylation"/>
    <property type="evidence" value="ECO:0007669"/>
    <property type="project" value="UniProtKB-KW"/>
</dbReference>
<evidence type="ECO:0000256" key="1">
    <source>
        <dbReference type="ARBA" id="ARBA00022603"/>
    </source>
</evidence>
<dbReference type="AlphaFoldDB" id="A0AA49GJF4"/>
<keyword evidence="3" id="KW-0949">S-adenosyl-L-methionine</keyword>
<dbReference type="SUPFAM" id="SSF53335">
    <property type="entry name" value="S-adenosyl-L-methionine-dependent methyltransferases"/>
    <property type="match status" value="1"/>
</dbReference>
<keyword evidence="2" id="KW-0808">Transferase</keyword>
<reference evidence="4" key="2">
    <citation type="journal article" date="2024" name="Antonie Van Leeuwenhoek">
        <title>Roseihalotalea indica gen. nov., sp. nov., a halophilic Bacteroidetes from mesopelagic Southwest Indian Ocean with higher carbohydrate metabolic potential.</title>
        <authorList>
            <person name="Chen B."/>
            <person name="Zhang M."/>
            <person name="Lin D."/>
            <person name="Ye J."/>
            <person name="Tang K."/>
        </authorList>
    </citation>
    <scope>NUCLEOTIDE SEQUENCE</scope>
    <source>
        <strain evidence="4">TK19036</strain>
    </source>
</reference>
<organism evidence="4">
    <name type="scientific">Roseihalotalea indica</name>
    <dbReference type="NCBI Taxonomy" id="2867963"/>
    <lineage>
        <taxon>Bacteria</taxon>
        <taxon>Pseudomonadati</taxon>
        <taxon>Bacteroidota</taxon>
        <taxon>Cytophagia</taxon>
        <taxon>Cytophagales</taxon>
        <taxon>Catalimonadaceae</taxon>
        <taxon>Roseihalotalea</taxon>
    </lineage>
</organism>
<name>A0AA49GJF4_9BACT</name>
<protein>
    <submittedName>
        <fullName evidence="4">DNA adenine methylase</fullName>
    </submittedName>
</protein>
<gene>
    <name evidence="4" type="ORF">K4G66_18565</name>
</gene>
<dbReference type="REBASE" id="755977">
    <property type="entry name" value="M.Tsp36ORF18565P"/>
</dbReference>
<keyword evidence="1 4" id="KW-0489">Methyltransferase</keyword>
<evidence type="ECO:0000256" key="3">
    <source>
        <dbReference type="ARBA" id="ARBA00022691"/>
    </source>
</evidence>
<dbReference type="EMBL" id="CP120682">
    <property type="protein sequence ID" value="WKN34383.1"/>
    <property type="molecule type" value="Genomic_DNA"/>
</dbReference>
<accession>A0AA49GJF4</accession>
<dbReference type="InterPro" id="IPR012327">
    <property type="entry name" value="MeTrfase_D12"/>
</dbReference>
<evidence type="ECO:0000313" key="4">
    <source>
        <dbReference type="EMBL" id="WKN34383.1"/>
    </source>
</evidence>
<dbReference type="GO" id="GO:0009307">
    <property type="term" value="P:DNA restriction-modification system"/>
    <property type="evidence" value="ECO:0007669"/>
    <property type="project" value="InterPro"/>
</dbReference>
<dbReference type="Gene3D" id="3.40.50.150">
    <property type="entry name" value="Vaccinia Virus protein VP39"/>
    <property type="match status" value="1"/>
</dbReference>
<evidence type="ECO:0000256" key="2">
    <source>
        <dbReference type="ARBA" id="ARBA00022679"/>
    </source>
</evidence>
<proteinExistence type="predicted"/>
<dbReference type="GO" id="GO:0009007">
    <property type="term" value="F:site-specific DNA-methyltransferase (adenine-specific) activity"/>
    <property type="evidence" value="ECO:0007669"/>
    <property type="project" value="UniProtKB-EC"/>
</dbReference>
<reference evidence="4" key="1">
    <citation type="journal article" date="2023" name="Comput. Struct. Biotechnol. J.">
        <title>Discovery of a novel marine Bacteroidetes with a rich repertoire of carbohydrate-active enzymes.</title>
        <authorList>
            <person name="Chen B."/>
            <person name="Liu G."/>
            <person name="Chen Q."/>
            <person name="Wang H."/>
            <person name="Liu L."/>
            <person name="Tang K."/>
        </authorList>
    </citation>
    <scope>NUCLEOTIDE SEQUENCE</scope>
    <source>
        <strain evidence="4">TK19036</strain>
    </source>
</reference>